<name>A0A917G288_9BACL</name>
<gene>
    <name evidence="3" type="ORF">GCM10010916_40380</name>
</gene>
<accession>A0A917G288</accession>
<keyword evidence="1" id="KW-0812">Transmembrane</keyword>
<feature type="transmembrane region" description="Helical" evidence="1">
    <location>
        <begin position="124"/>
        <end position="147"/>
    </location>
</feature>
<proteinExistence type="predicted"/>
<evidence type="ECO:0000256" key="1">
    <source>
        <dbReference type="SAM" id="Phobius"/>
    </source>
</evidence>
<feature type="domain" description="GP-PDE" evidence="2">
    <location>
        <begin position="366"/>
        <end position="596"/>
    </location>
</feature>
<dbReference type="PANTHER" id="PTHR46211:SF8">
    <property type="entry name" value="PHOSPHODIESTERASE"/>
    <property type="match status" value="1"/>
</dbReference>
<protein>
    <submittedName>
        <fullName evidence="3">Glycerophosphoryl diester phosphodiesterase</fullName>
    </submittedName>
</protein>
<dbReference type="PROSITE" id="PS51704">
    <property type="entry name" value="GP_PDE"/>
    <property type="match status" value="1"/>
</dbReference>
<feature type="transmembrane region" description="Helical" evidence="1">
    <location>
        <begin position="176"/>
        <end position="202"/>
    </location>
</feature>
<comment type="caution">
    <text evidence="3">The sequence shown here is derived from an EMBL/GenBank/DDBJ whole genome shotgun (WGS) entry which is preliminary data.</text>
</comment>
<feature type="transmembrane region" description="Helical" evidence="1">
    <location>
        <begin position="266"/>
        <end position="289"/>
    </location>
</feature>
<dbReference type="CDD" id="cd08579">
    <property type="entry name" value="GDPD_memb_like"/>
    <property type="match status" value="1"/>
</dbReference>
<feature type="transmembrane region" description="Helical" evidence="1">
    <location>
        <begin position="223"/>
        <end position="254"/>
    </location>
</feature>
<reference evidence="3" key="2">
    <citation type="submission" date="2020-09" db="EMBL/GenBank/DDBJ databases">
        <authorList>
            <person name="Sun Q."/>
            <person name="Zhou Y."/>
        </authorList>
    </citation>
    <scope>NUCLEOTIDE SEQUENCE</scope>
    <source>
        <strain evidence="3">CGMCC 1.12987</strain>
    </source>
</reference>
<evidence type="ECO:0000313" key="3">
    <source>
        <dbReference type="EMBL" id="GGG19459.1"/>
    </source>
</evidence>
<dbReference type="Proteomes" id="UP000644756">
    <property type="component" value="Unassembled WGS sequence"/>
</dbReference>
<dbReference type="AlphaFoldDB" id="A0A917G288"/>
<dbReference type="Pfam" id="PF10110">
    <property type="entry name" value="GPDPase_memb"/>
    <property type="match status" value="1"/>
</dbReference>
<dbReference type="InterPro" id="IPR018476">
    <property type="entry name" value="GlyceroP-diester-Pdiesterase_M"/>
</dbReference>
<dbReference type="EMBL" id="BMGR01000015">
    <property type="protein sequence ID" value="GGG19459.1"/>
    <property type="molecule type" value="Genomic_DNA"/>
</dbReference>
<dbReference type="GO" id="GO:0008081">
    <property type="term" value="F:phosphoric diester hydrolase activity"/>
    <property type="evidence" value="ECO:0007669"/>
    <property type="project" value="InterPro"/>
</dbReference>
<keyword evidence="1" id="KW-0472">Membrane</keyword>
<organism evidence="3 4">
    <name type="scientific">Paenibacillus abyssi</name>
    <dbReference type="NCBI Taxonomy" id="1340531"/>
    <lineage>
        <taxon>Bacteria</taxon>
        <taxon>Bacillati</taxon>
        <taxon>Bacillota</taxon>
        <taxon>Bacilli</taxon>
        <taxon>Bacillales</taxon>
        <taxon>Paenibacillaceae</taxon>
        <taxon>Paenibacillus</taxon>
    </lineage>
</organism>
<dbReference type="InterPro" id="IPR030395">
    <property type="entry name" value="GP_PDE_dom"/>
</dbReference>
<evidence type="ECO:0000259" key="2">
    <source>
        <dbReference type="PROSITE" id="PS51704"/>
    </source>
</evidence>
<dbReference type="Pfam" id="PF03009">
    <property type="entry name" value="GDPD"/>
    <property type="match status" value="1"/>
</dbReference>
<sequence>MWVNTVIARIKNSMDDLMDDLSLTYRKLLLFEAFYMLITSFLFVPIIAFIFNRMLRAMGTNFLLNSDVYQIGLSYKGLIGLTLIGLVCVIVLFIEFGVILIIAQKQVFGKEVLIADALMTTLRAIPKLISFGFIQLILLFLFLIPFIDTPLFGSLFGSFNIPILITNHLHGSQLLLALYAVVFLTAVYLFIRWIFALHFIIIERKSTREAIKSSFALTKSYKIKILLQLILLNIIIFSVGFAVLSALSFIFSLLDIPFVKFVINDLFLTFSSVITFVFTLLLIPVNMIFITRLFYQFQKDQGVQIQDQLRVYKSRLFAALELKASTYFKTRTKRFYLILTLILYLAGTFVLNHSINSNLVYLKWNVSVAGHRGDLYHAPENSMSSIWSAINKNVDAVEIDVQMTKDGIVVLNHDYTLNRVAGVNSSVHDLTYAEIADLEIGSHFSDDFQGEPIPTLIEVLEEVKGKTKLIVEIKPYGEKDELARKVAALIESYDMTADCYVQSFDYHVLNIIRSMNNDIKIGQILYLAAGNLSALDVDFYTIEQSMLSDRFIERAHRNNREVWVWTVNIERNIREVLKYDIDGIITDHPEKAQTMVALR</sequence>
<dbReference type="GO" id="GO:0006629">
    <property type="term" value="P:lipid metabolic process"/>
    <property type="evidence" value="ECO:0007669"/>
    <property type="project" value="InterPro"/>
</dbReference>
<evidence type="ECO:0000313" key="4">
    <source>
        <dbReference type="Proteomes" id="UP000644756"/>
    </source>
</evidence>
<feature type="transmembrane region" description="Helical" evidence="1">
    <location>
        <begin position="28"/>
        <end position="51"/>
    </location>
</feature>
<keyword evidence="1" id="KW-1133">Transmembrane helix</keyword>
<dbReference type="SUPFAM" id="SSF51695">
    <property type="entry name" value="PLC-like phosphodiesterases"/>
    <property type="match status" value="1"/>
</dbReference>
<feature type="transmembrane region" description="Helical" evidence="1">
    <location>
        <begin position="335"/>
        <end position="355"/>
    </location>
</feature>
<dbReference type="PANTHER" id="PTHR46211">
    <property type="entry name" value="GLYCEROPHOSPHORYL DIESTER PHOSPHODIESTERASE"/>
    <property type="match status" value="1"/>
</dbReference>
<feature type="transmembrane region" description="Helical" evidence="1">
    <location>
        <begin position="78"/>
        <end position="103"/>
    </location>
</feature>
<dbReference type="Gene3D" id="3.20.20.190">
    <property type="entry name" value="Phosphatidylinositol (PI) phosphodiesterase"/>
    <property type="match status" value="1"/>
</dbReference>
<reference evidence="3" key="1">
    <citation type="journal article" date="2014" name="Int. J. Syst. Evol. Microbiol.">
        <title>Complete genome sequence of Corynebacterium casei LMG S-19264T (=DSM 44701T), isolated from a smear-ripened cheese.</title>
        <authorList>
            <consortium name="US DOE Joint Genome Institute (JGI-PGF)"/>
            <person name="Walter F."/>
            <person name="Albersmeier A."/>
            <person name="Kalinowski J."/>
            <person name="Ruckert C."/>
        </authorList>
    </citation>
    <scope>NUCLEOTIDE SEQUENCE</scope>
    <source>
        <strain evidence="3">CGMCC 1.12987</strain>
    </source>
</reference>
<dbReference type="InterPro" id="IPR017946">
    <property type="entry name" value="PLC-like_Pdiesterase_TIM-brl"/>
</dbReference>
<keyword evidence="4" id="KW-1185">Reference proteome</keyword>